<gene>
    <name evidence="8" type="primary">mmsB</name>
    <name evidence="8" type="ORF">RM531_07595</name>
</gene>
<keyword evidence="4 5" id="KW-0520">NAD</keyword>
<dbReference type="InterPro" id="IPR006115">
    <property type="entry name" value="6PGDH_NADP-bd"/>
</dbReference>
<dbReference type="InterPro" id="IPR002204">
    <property type="entry name" value="3-OH-isobutyrate_DH-rel_CS"/>
</dbReference>
<dbReference type="InterPro" id="IPR008927">
    <property type="entry name" value="6-PGluconate_DH-like_C_sf"/>
</dbReference>
<sequence>MAKIAFIGLGNMGGPMAANLVKAGHDVIVFDVADALADALVEQGASKAATAAEAVAGVEFVVSMLPSGEIVKNLYIHQDKLLDVIDPATVVIDSSTIASEDAVEVHKTAKSRGIAMIDAPVSGGVGAAKSGKLAFICGGDEAAVDKARPILEVMGKAAFRAGPAGAGQIAKICNNMLLAVHMIGTAEALNMGAAAGLDPKALTEIMAASSGRNWSLDTYNPFPGVMEGVPASNDYQGGFLVKLMNKDLGLAADAAGKLGAATPMGDLARQLYDKHGDAGFADRDFSSILKMFAD</sequence>
<dbReference type="InterPro" id="IPR029154">
    <property type="entry name" value="HIBADH-like_NADP-bd"/>
</dbReference>
<proteinExistence type="inferred from homology"/>
<dbReference type="NCBIfam" id="TIGR01692">
    <property type="entry name" value="HIBADH"/>
    <property type="match status" value="1"/>
</dbReference>
<dbReference type="EMBL" id="JAVRHY010000005">
    <property type="protein sequence ID" value="MDT0618336.1"/>
    <property type="molecule type" value="Genomic_DNA"/>
</dbReference>
<evidence type="ECO:0000259" key="6">
    <source>
        <dbReference type="Pfam" id="PF03446"/>
    </source>
</evidence>
<feature type="domain" description="3-hydroxyisobutyrate dehydrogenase-like NAD-binding" evidence="7">
    <location>
        <begin position="165"/>
        <end position="291"/>
    </location>
</feature>
<comment type="similarity">
    <text evidence="1 5">Belongs to the HIBADH-related family.</text>
</comment>
<comment type="pathway">
    <text evidence="5">Amino-acid degradation; L-valine degradation.</text>
</comment>
<evidence type="ECO:0000256" key="5">
    <source>
        <dbReference type="RuleBase" id="RU910714"/>
    </source>
</evidence>
<evidence type="ECO:0000313" key="8">
    <source>
        <dbReference type="EMBL" id="MDT0618336.1"/>
    </source>
</evidence>
<evidence type="ECO:0000259" key="7">
    <source>
        <dbReference type="Pfam" id="PF14833"/>
    </source>
</evidence>
<dbReference type="RefSeq" id="WP_311658432.1">
    <property type="nucleotide sequence ID" value="NZ_JAVRHY010000005.1"/>
</dbReference>
<dbReference type="SUPFAM" id="SSF51735">
    <property type="entry name" value="NAD(P)-binding Rossmann-fold domains"/>
    <property type="match status" value="1"/>
</dbReference>
<reference evidence="8 9" key="1">
    <citation type="submission" date="2023-09" db="EMBL/GenBank/DDBJ databases">
        <authorList>
            <person name="Rey-Velasco X."/>
        </authorList>
    </citation>
    <scope>NUCLEOTIDE SEQUENCE [LARGE SCALE GENOMIC DNA]</scope>
    <source>
        <strain evidence="8 9">P385</strain>
    </source>
</reference>
<dbReference type="Gene3D" id="3.40.50.720">
    <property type="entry name" value="NAD(P)-binding Rossmann-like Domain"/>
    <property type="match status" value="1"/>
</dbReference>
<dbReference type="GO" id="GO:0008442">
    <property type="term" value="F:3-hydroxyisobutyrate dehydrogenase activity"/>
    <property type="evidence" value="ECO:0007669"/>
    <property type="project" value="UniProtKB-EC"/>
</dbReference>
<dbReference type="PROSITE" id="PS00895">
    <property type="entry name" value="3_HYDROXYISOBUT_DH"/>
    <property type="match status" value="1"/>
</dbReference>
<dbReference type="Pfam" id="PF14833">
    <property type="entry name" value="NAD_binding_11"/>
    <property type="match status" value="1"/>
</dbReference>
<dbReference type="InterPro" id="IPR015815">
    <property type="entry name" value="HIBADH-related"/>
</dbReference>
<feature type="domain" description="6-phosphogluconate dehydrogenase NADP-binding" evidence="6">
    <location>
        <begin position="3"/>
        <end position="159"/>
    </location>
</feature>
<dbReference type="InterPro" id="IPR011548">
    <property type="entry name" value="HIBADH"/>
</dbReference>
<dbReference type="InterPro" id="IPR036291">
    <property type="entry name" value="NAD(P)-bd_dom_sf"/>
</dbReference>
<keyword evidence="2 5" id="KW-0101">Branched-chain amino acid catabolism</keyword>
<dbReference type="InterPro" id="IPR013328">
    <property type="entry name" value="6PGD_dom2"/>
</dbReference>
<dbReference type="Gene3D" id="1.10.1040.10">
    <property type="entry name" value="N-(1-d-carboxylethyl)-l-norvaline Dehydrogenase, domain 2"/>
    <property type="match status" value="1"/>
</dbReference>
<keyword evidence="9" id="KW-1185">Reference proteome</keyword>
<dbReference type="PANTHER" id="PTHR22981">
    <property type="entry name" value="3-HYDROXYISOBUTYRATE DEHYDROGENASE-RELATED"/>
    <property type="match status" value="1"/>
</dbReference>
<protein>
    <recommendedName>
        <fullName evidence="5">3-hydroxyisobutyrate dehydrogenase</fullName>
        <shortName evidence="5">HIBADH</shortName>
        <ecNumber evidence="5">1.1.1.31</ecNumber>
    </recommendedName>
</protein>
<evidence type="ECO:0000256" key="2">
    <source>
        <dbReference type="ARBA" id="ARBA00022456"/>
    </source>
</evidence>
<keyword evidence="3 5" id="KW-0560">Oxidoreductase</keyword>
<dbReference type="Proteomes" id="UP001259982">
    <property type="component" value="Unassembled WGS sequence"/>
</dbReference>
<evidence type="ECO:0000256" key="3">
    <source>
        <dbReference type="ARBA" id="ARBA00023002"/>
    </source>
</evidence>
<dbReference type="PANTHER" id="PTHR22981:SF7">
    <property type="entry name" value="3-HYDROXYISOBUTYRATE DEHYDROGENASE, MITOCHONDRIAL"/>
    <property type="match status" value="1"/>
</dbReference>
<dbReference type="SUPFAM" id="SSF48179">
    <property type="entry name" value="6-phosphogluconate dehydrogenase C-terminal domain-like"/>
    <property type="match status" value="1"/>
</dbReference>
<organism evidence="8 9">
    <name type="scientific">Spectribacter acetivorans</name>
    <dbReference type="NCBI Taxonomy" id="3075603"/>
    <lineage>
        <taxon>Bacteria</taxon>
        <taxon>Pseudomonadati</taxon>
        <taxon>Pseudomonadota</taxon>
        <taxon>Gammaproteobacteria</taxon>
        <taxon>Salinisphaerales</taxon>
        <taxon>Salinisphaeraceae</taxon>
        <taxon>Spectribacter</taxon>
    </lineage>
</organism>
<accession>A0ABU3B7A7</accession>
<evidence type="ECO:0000313" key="9">
    <source>
        <dbReference type="Proteomes" id="UP001259982"/>
    </source>
</evidence>
<name>A0ABU3B7A7_9GAMM</name>
<evidence type="ECO:0000256" key="4">
    <source>
        <dbReference type="ARBA" id="ARBA00023027"/>
    </source>
</evidence>
<evidence type="ECO:0000256" key="1">
    <source>
        <dbReference type="ARBA" id="ARBA00009080"/>
    </source>
</evidence>
<comment type="caution">
    <text evidence="8">The sequence shown here is derived from an EMBL/GenBank/DDBJ whole genome shotgun (WGS) entry which is preliminary data.</text>
</comment>
<dbReference type="PIRSF" id="PIRSF000103">
    <property type="entry name" value="HIBADH"/>
    <property type="match status" value="1"/>
</dbReference>
<dbReference type="EC" id="1.1.1.31" evidence="5"/>
<comment type="catalytic activity">
    <reaction evidence="5">
        <text>3-hydroxy-2-methylpropanoate + NAD(+) = 2-methyl-3-oxopropanoate + NADH + H(+)</text>
        <dbReference type="Rhea" id="RHEA:17681"/>
        <dbReference type="ChEBI" id="CHEBI:11805"/>
        <dbReference type="ChEBI" id="CHEBI:15378"/>
        <dbReference type="ChEBI" id="CHEBI:57540"/>
        <dbReference type="ChEBI" id="CHEBI:57700"/>
        <dbReference type="ChEBI" id="CHEBI:57945"/>
        <dbReference type="EC" id="1.1.1.31"/>
    </reaction>
</comment>
<dbReference type="Pfam" id="PF03446">
    <property type="entry name" value="NAD_binding_2"/>
    <property type="match status" value="1"/>
</dbReference>